<feature type="compositionally biased region" description="Low complexity" evidence="1">
    <location>
        <begin position="180"/>
        <end position="190"/>
    </location>
</feature>
<dbReference type="OrthoDB" id="19928at2759"/>
<evidence type="ECO:0000313" key="3">
    <source>
        <dbReference type="Proteomes" id="UP000799118"/>
    </source>
</evidence>
<dbReference type="InterPro" id="IPR036054">
    <property type="entry name" value="BTG-like_sf"/>
</dbReference>
<dbReference type="Proteomes" id="UP000799118">
    <property type="component" value="Unassembled WGS sequence"/>
</dbReference>
<evidence type="ECO:0000313" key="2">
    <source>
        <dbReference type="EMBL" id="KAE9398670.1"/>
    </source>
</evidence>
<reference evidence="2" key="1">
    <citation type="journal article" date="2019" name="Environ. Microbiol.">
        <title>Fungal ecological strategies reflected in gene transcription - a case study of two litter decomposers.</title>
        <authorList>
            <person name="Barbi F."/>
            <person name="Kohler A."/>
            <person name="Barry K."/>
            <person name="Baskaran P."/>
            <person name="Daum C."/>
            <person name="Fauchery L."/>
            <person name="Ihrmark K."/>
            <person name="Kuo A."/>
            <person name="LaButti K."/>
            <person name="Lipzen A."/>
            <person name="Morin E."/>
            <person name="Grigoriev I.V."/>
            <person name="Henrissat B."/>
            <person name="Lindahl B."/>
            <person name="Martin F."/>
        </authorList>
    </citation>
    <scope>NUCLEOTIDE SEQUENCE</scope>
    <source>
        <strain evidence="2">JB14</strain>
    </source>
</reference>
<proteinExistence type="predicted"/>
<evidence type="ECO:0008006" key="4">
    <source>
        <dbReference type="Google" id="ProtNLM"/>
    </source>
</evidence>
<feature type="region of interest" description="Disordered" evidence="1">
    <location>
        <begin position="169"/>
        <end position="190"/>
    </location>
</feature>
<dbReference type="AlphaFoldDB" id="A0A6A4HLR2"/>
<feature type="region of interest" description="Disordered" evidence="1">
    <location>
        <begin position="297"/>
        <end position="334"/>
    </location>
</feature>
<dbReference type="Gene3D" id="3.90.640.90">
    <property type="entry name" value="Anti-proliferative protein, N-terminal domain"/>
    <property type="match status" value="1"/>
</dbReference>
<name>A0A6A4HLR2_9AGAR</name>
<evidence type="ECO:0000256" key="1">
    <source>
        <dbReference type="SAM" id="MobiDB-lite"/>
    </source>
</evidence>
<feature type="compositionally biased region" description="Acidic residues" evidence="1">
    <location>
        <begin position="169"/>
        <end position="179"/>
    </location>
</feature>
<sequence>MISNSNNATLSQLITLLTCPLAFVYTIQTVAQLELFLHANFASIIPTQQPISPFTLLLSPTQLPPTPIYAACLQAGIEWAEWIRALGGKVLYVFVREGCLKLRIGETGDVVTLWEEDPSDTEIPMISKLRNRDTPMMEKLRGMLDSVQECAVQQPISLPTLFSLMTSEDDDDCMSDSDSESTTSSSSSSCFSDISAESMTSVSSSGSASSPKKTSVYVPPAKARLAAAAALKSDSIPSRRLSSFSLSHSQRCSAPVVVAPSKPRTRYTYQGGETRVVTGGVMLGKAVPAASAAPVHATATATATREPLRRSPRKHTGAVMLGPDSVSNWRRARA</sequence>
<accession>A0A6A4HLR2</accession>
<organism evidence="2 3">
    <name type="scientific">Gymnopus androsaceus JB14</name>
    <dbReference type="NCBI Taxonomy" id="1447944"/>
    <lineage>
        <taxon>Eukaryota</taxon>
        <taxon>Fungi</taxon>
        <taxon>Dikarya</taxon>
        <taxon>Basidiomycota</taxon>
        <taxon>Agaricomycotina</taxon>
        <taxon>Agaricomycetes</taxon>
        <taxon>Agaricomycetidae</taxon>
        <taxon>Agaricales</taxon>
        <taxon>Marasmiineae</taxon>
        <taxon>Omphalotaceae</taxon>
        <taxon>Gymnopus</taxon>
    </lineage>
</organism>
<protein>
    <recommendedName>
        <fullName evidence="4">Anti-proliferative protein domain-containing protein</fullName>
    </recommendedName>
</protein>
<gene>
    <name evidence="2" type="ORF">BT96DRAFT_920667</name>
</gene>
<keyword evidence="3" id="KW-1185">Reference proteome</keyword>
<dbReference type="EMBL" id="ML769479">
    <property type="protein sequence ID" value="KAE9398670.1"/>
    <property type="molecule type" value="Genomic_DNA"/>
</dbReference>